<feature type="transmembrane region" description="Helical" evidence="1">
    <location>
        <begin position="48"/>
        <end position="71"/>
    </location>
</feature>
<feature type="transmembrane region" description="Helical" evidence="1">
    <location>
        <begin position="91"/>
        <end position="113"/>
    </location>
</feature>
<organism evidence="3">
    <name type="scientific">Salvia splendens</name>
    <name type="common">Scarlet sage</name>
    <dbReference type="NCBI Taxonomy" id="180675"/>
    <lineage>
        <taxon>Eukaryota</taxon>
        <taxon>Viridiplantae</taxon>
        <taxon>Streptophyta</taxon>
        <taxon>Embryophyta</taxon>
        <taxon>Tracheophyta</taxon>
        <taxon>Spermatophyta</taxon>
        <taxon>Magnoliopsida</taxon>
        <taxon>eudicotyledons</taxon>
        <taxon>Gunneridae</taxon>
        <taxon>Pentapetalae</taxon>
        <taxon>asterids</taxon>
        <taxon>lamiids</taxon>
        <taxon>Lamiales</taxon>
        <taxon>Lamiaceae</taxon>
        <taxon>Nepetoideae</taxon>
        <taxon>Mentheae</taxon>
        <taxon>Salviinae</taxon>
        <taxon>Salvia</taxon>
        <taxon>Salvia subgen. Calosphace</taxon>
        <taxon>core Calosphace</taxon>
    </lineage>
</organism>
<keyword evidence="4" id="KW-1185">Reference proteome</keyword>
<feature type="transmembrane region" description="Helical" evidence="1">
    <location>
        <begin position="20"/>
        <end position="36"/>
    </location>
</feature>
<evidence type="ECO:0000313" key="3">
    <source>
        <dbReference type="EMBL" id="KAG6425833.1"/>
    </source>
</evidence>
<reference evidence="3" key="2">
    <citation type="submission" date="2020-08" db="EMBL/GenBank/DDBJ databases">
        <title>Plant Genome Project.</title>
        <authorList>
            <person name="Zhang R.-G."/>
        </authorList>
    </citation>
    <scope>NUCLEOTIDE SEQUENCE</scope>
    <source>
        <strain evidence="3">Huo1</strain>
        <tissue evidence="3">Leaf</tissue>
    </source>
</reference>
<feature type="domain" description="DUF4220" evidence="2">
    <location>
        <begin position="54"/>
        <end position="400"/>
    </location>
</feature>
<dbReference type="Pfam" id="PF04578">
    <property type="entry name" value="DUF594"/>
    <property type="match status" value="1"/>
</dbReference>
<evidence type="ECO:0000259" key="2">
    <source>
        <dbReference type="Pfam" id="PF13968"/>
    </source>
</evidence>
<name>A0A8X9A2D9_SALSN</name>
<dbReference type="Proteomes" id="UP000298416">
    <property type="component" value="Unassembled WGS sequence"/>
</dbReference>
<reference evidence="3" key="1">
    <citation type="submission" date="2018-01" db="EMBL/GenBank/DDBJ databases">
        <authorList>
            <person name="Mao J.F."/>
        </authorList>
    </citation>
    <scope>NUCLEOTIDE SEQUENCE</scope>
    <source>
        <strain evidence="3">Huo1</strain>
        <tissue evidence="3">Leaf</tissue>
    </source>
</reference>
<feature type="transmembrane region" description="Helical" evidence="1">
    <location>
        <begin position="298"/>
        <end position="317"/>
    </location>
</feature>
<feature type="transmembrane region" description="Helical" evidence="1">
    <location>
        <begin position="143"/>
        <end position="161"/>
    </location>
</feature>
<proteinExistence type="predicted"/>
<keyword evidence="1" id="KW-1133">Transmembrane helix</keyword>
<dbReference type="AlphaFoldDB" id="A0A8X9A2D9"/>
<dbReference type="EMBL" id="PNBA02000004">
    <property type="protein sequence ID" value="KAG6425833.1"/>
    <property type="molecule type" value="Genomic_DNA"/>
</dbReference>
<dbReference type="OrthoDB" id="903748at2759"/>
<accession>A0A8X9A2D9</accession>
<keyword evidence="1" id="KW-0812">Transmembrane</keyword>
<sequence length="674" mass="77723">MDITPILSNRMQKIWNAVELRLLVLLSLFFQFVLIFTGNRRKYTRNKWVAPILWFCYLAADSVATLALGVLSQAEGDSDKNSVEAKHTITVFWAPFLLMHLGGPDTITAYALADNELWSRHLLSLISQVVVSIYVYVRSFTRVPLNFLWLAIFAAGVVKYGERSLVLYNASKNRYRDSLISRPDPGPNYAKFVDEATSREEEGYRVELGNLVPGVPSSTHEAREDVDCDVLAMANEFFGTFKKLFADLILSFQDREESVSYFTNLSSKQAFDIVEIELGLVYDLFYTKSFMLFSKKGFLCRVVSCSATVVTFVLFLFLKNNYPETEVIITFVLLVGAIFLEMYAILVLFLSDKMMIWSGSDLTTRPKEKLPRFISLLYRFRLVPARHRWSNLVGQYNIIDHCIRYTPKRATKVNRYPEKIDRCIAYIKYQNLYIRQSLDVIFRFESKSVEPGLKEQIFKTIKERAVRGGRIKVDSFWSNDTLKAAKCFDLNDEIEFDQRILIWHMATDICSQTAEGVSKDCILLSNYMLHLLIAFPFMLPSGIGQIRFQDTCAETIEFFDNQRRLREVACKMLSAKKVKFRPSDVKGDRSKSLLFDACRLADYLKRQNTWEIVTQAWLDMLLFAAAQCSWSDHADKLSQGGELLTHVWLLMAHFGMTDHFQISKGYIRAKLELK</sequence>
<evidence type="ECO:0000313" key="4">
    <source>
        <dbReference type="Proteomes" id="UP000298416"/>
    </source>
</evidence>
<dbReference type="InterPro" id="IPR007658">
    <property type="entry name" value="DUF594"/>
</dbReference>
<keyword evidence="1" id="KW-0472">Membrane</keyword>
<feature type="transmembrane region" description="Helical" evidence="1">
    <location>
        <begin position="120"/>
        <end position="137"/>
    </location>
</feature>
<dbReference type="InterPro" id="IPR025315">
    <property type="entry name" value="DUF4220"/>
</dbReference>
<gene>
    <name evidence="3" type="ORF">SASPL_110038</name>
</gene>
<dbReference type="PANTHER" id="PTHR31325">
    <property type="entry name" value="OS01G0798800 PROTEIN-RELATED"/>
    <property type="match status" value="1"/>
</dbReference>
<comment type="caution">
    <text evidence="3">The sequence shown here is derived from an EMBL/GenBank/DDBJ whole genome shotgun (WGS) entry which is preliminary data.</text>
</comment>
<evidence type="ECO:0000256" key="1">
    <source>
        <dbReference type="SAM" id="Phobius"/>
    </source>
</evidence>
<feature type="transmembrane region" description="Helical" evidence="1">
    <location>
        <begin position="329"/>
        <end position="350"/>
    </location>
</feature>
<protein>
    <recommendedName>
        <fullName evidence="2">DUF4220 domain-containing protein</fullName>
    </recommendedName>
</protein>
<dbReference type="Pfam" id="PF13968">
    <property type="entry name" value="DUF4220"/>
    <property type="match status" value="1"/>
</dbReference>